<dbReference type="Pfam" id="PF02668">
    <property type="entry name" value="TauD"/>
    <property type="match status" value="1"/>
</dbReference>
<evidence type="ECO:0000313" key="5">
    <source>
        <dbReference type="EMBL" id="MBD2607032.1"/>
    </source>
</evidence>
<comment type="cofactor">
    <cofactor evidence="1">
        <name>Fe(2+)</name>
        <dbReference type="ChEBI" id="CHEBI:29033"/>
    </cofactor>
</comment>
<dbReference type="InterPro" id="IPR042098">
    <property type="entry name" value="TauD-like_sf"/>
</dbReference>
<name>A0ABR8GV51_9CYAN</name>
<dbReference type="Gene3D" id="3.60.130.10">
    <property type="entry name" value="Clavaminate synthase-like"/>
    <property type="match status" value="1"/>
</dbReference>
<dbReference type="InterPro" id="IPR050411">
    <property type="entry name" value="AlphaKG_dependent_hydroxylases"/>
</dbReference>
<keyword evidence="3" id="KW-0045">Antibiotic biosynthesis</keyword>
<proteinExistence type="predicted"/>
<dbReference type="EMBL" id="JACJTA010000053">
    <property type="protein sequence ID" value="MBD2607032.1"/>
    <property type="molecule type" value="Genomic_DNA"/>
</dbReference>
<comment type="caution">
    <text evidence="5">The sequence shown here is derived from an EMBL/GenBank/DDBJ whole genome shotgun (WGS) entry which is preliminary data.</text>
</comment>
<keyword evidence="2" id="KW-0560">Oxidoreductase</keyword>
<dbReference type="GO" id="GO:0051213">
    <property type="term" value="F:dioxygenase activity"/>
    <property type="evidence" value="ECO:0007669"/>
    <property type="project" value="UniProtKB-KW"/>
</dbReference>
<dbReference type="Proteomes" id="UP000660380">
    <property type="component" value="Unassembled WGS sequence"/>
</dbReference>
<dbReference type="PANTHER" id="PTHR10696:SF56">
    <property type="entry name" value="TAUD_TFDA-LIKE DOMAIN-CONTAINING PROTEIN"/>
    <property type="match status" value="1"/>
</dbReference>
<evidence type="ECO:0000259" key="4">
    <source>
        <dbReference type="Pfam" id="PF02668"/>
    </source>
</evidence>
<evidence type="ECO:0000256" key="3">
    <source>
        <dbReference type="ARBA" id="ARBA00023194"/>
    </source>
</evidence>
<accession>A0ABR8GV51</accession>
<dbReference type="RefSeq" id="WP_029631715.1">
    <property type="nucleotide sequence ID" value="NZ_JACJTA010000053.1"/>
</dbReference>
<dbReference type="PANTHER" id="PTHR10696">
    <property type="entry name" value="GAMMA-BUTYROBETAINE HYDROXYLASE-RELATED"/>
    <property type="match status" value="1"/>
</dbReference>
<reference evidence="5 6" key="1">
    <citation type="journal article" date="2020" name="ISME J.">
        <title>Comparative genomics reveals insights into cyanobacterial evolution and habitat adaptation.</title>
        <authorList>
            <person name="Chen M.Y."/>
            <person name="Teng W.K."/>
            <person name="Zhao L."/>
            <person name="Hu C.X."/>
            <person name="Zhou Y.K."/>
            <person name="Han B.P."/>
            <person name="Song L.R."/>
            <person name="Shu W.S."/>
        </authorList>
    </citation>
    <scope>NUCLEOTIDE SEQUENCE [LARGE SCALE GENOMIC DNA]</scope>
    <source>
        <strain evidence="5 6">FACHB-248</strain>
    </source>
</reference>
<dbReference type="SUPFAM" id="SSF51197">
    <property type="entry name" value="Clavaminate synthase-like"/>
    <property type="match status" value="1"/>
</dbReference>
<keyword evidence="6" id="KW-1185">Reference proteome</keyword>
<organism evidence="5 6">
    <name type="scientific">Scytonema hofmannii FACHB-248</name>
    <dbReference type="NCBI Taxonomy" id="1842502"/>
    <lineage>
        <taxon>Bacteria</taxon>
        <taxon>Bacillati</taxon>
        <taxon>Cyanobacteriota</taxon>
        <taxon>Cyanophyceae</taxon>
        <taxon>Nostocales</taxon>
        <taxon>Scytonemataceae</taxon>
        <taxon>Scytonema</taxon>
    </lineage>
</organism>
<keyword evidence="5" id="KW-0223">Dioxygenase</keyword>
<evidence type="ECO:0000256" key="1">
    <source>
        <dbReference type="ARBA" id="ARBA00001954"/>
    </source>
</evidence>
<feature type="domain" description="TauD/TfdA-like" evidence="4">
    <location>
        <begin position="128"/>
        <end position="409"/>
    </location>
</feature>
<evidence type="ECO:0000256" key="2">
    <source>
        <dbReference type="ARBA" id="ARBA00023002"/>
    </source>
</evidence>
<evidence type="ECO:0000313" key="6">
    <source>
        <dbReference type="Proteomes" id="UP000660380"/>
    </source>
</evidence>
<protein>
    <submittedName>
        <fullName evidence="5">TauD/TfdA family dioxygenase</fullName>
    </submittedName>
</protein>
<dbReference type="InterPro" id="IPR003819">
    <property type="entry name" value="TauD/TfdA-like"/>
</dbReference>
<sequence>MPPLDLKQYCLLTFDERKELKVDIEGKDAYKLDNWLHPWHINIPAKYTDDREVYQTLINLHIRGNIQIGDIITGIRSSSLTNLAHVAKIFTGEYDTISEFKYSSEKEIQALTRVTGSTNAEICTDLPKSIEDLTVKLRKNGHVLIRNLVSIDEHSIVTILGGAGQLMDYRYGNTVRENIKNSQALKVTTWPRELMLPAHNEMTYHIEFPTKIAFLCQEPSKYGGETSLYDCAKSFEYLSREMQQKVTHQDVICRKRYVQQDNHNHYPSWQQVLGKGSSFNEAIEHFTSLGYQCNYFLPENQAVEQNVSSTIIETTLPRPMVYSYQGRQCLHASMVPLVSHWCNQLWPDVTPPLTVTWENGEPITHDEFNEMNEAILSARINYGGWQKNDVLIIDNLRIAHGRLPFLGQRSIGVLMAEPARFVAEKGNWAVS</sequence>
<gene>
    <name evidence="5" type="ORF">H6G81_21500</name>
</gene>